<name>A0A6P2GJ79_9BURK</name>
<protein>
    <submittedName>
        <fullName evidence="2">Uncharacterized protein</fullName>
    </submittedName>
</protein>
<feature type="region of interest" description="Disordered" evidence="1">
    <location>
        <begin position="53"/>
        <end position="74"/>
    </location>
</feature>
<evidence type="ECO:0000313" key="2">
    <source>
        <dbReference type="EMBL" id="VVU53968.1"/>
    </source>
</evidence>
<evidence type="ECO:0000256" key="1">
    <source>
        <dbReference type="SAM" id="MobiDB-lite"/>
    </source>
</evidence>
<dbReference type="Proteomes" id="UP000494201">
    <property type="component" value="Unassembled WGS sequence"/>
</dbReference>
<organism evidence="2 3">
    <name type="scientific">Burkholderia anthina</name>
    <dbReference type="NCBI Taxonomy" id="179879"/>
    <lineage>
        <taxon>Bacteria</taxon>
        <taxon>Pseudomonadati</taxon>
        <taxon>Pseudomonadota</taxon>
        <taxon>Betaproteobacteria</taxon>
        <taxon>Burkholderiales</taxon>
        <taxon>Burkholderiaceae</taxon>
        <taxon>Burkholderia</taxon>
        <taxon>Burkholderia cepacia complex</taxon>
    </lineage>
</organism>
<dbReference type="AlphaFoldDB" id="A0A6P2GJ79"/>
<sequence length="172" mass="18755">MRGPQPQAGGDHAERGARGVGRREILLERGIVEIETAAGPAAIAFLRHGQADDRHGRIGDQRQQRGQRFGREQRAVHRADDARARAVAVALGHRVQMILRGEQVDRMAPPQLDAHDPPAQVALFQHGLRMERLVRAMKRAEAEMDDARADRVPVVTGAARAGRRGAQEIGGG</sequence>
<dbReference type="EMBL" id="CABVLY010000043">
    <property type="protein sequence ID" value="VVU53968.1"/>
    <property type="molecule type" value="Genomic_DNA"/>
</dbReference>
<gene>
    <name evidence="2" type="ORF">BAN20980_06611</name>
</gene>
<evidence type="ECO:0000313" key="3">
    <source>
        <dbReference type="Proteomes" id="UP000494201"/>
    </source>
</evidence>
<reference evidence="2 3" key="1">
    <citation type="submission" date="2019-09" db="EMBL/GenBank/DDBJ databases">
        <authorList>
            <person name="Depoorter E."/>
        </authorList>
    </citation>
    <scope>NUCLEOTIDE SEQUENCE [LARGE SCALE GENOMIC DNA]</scope>
    <source>
        <strain evidence="2">LMG 20980</strain>
    </source>
</reference>
<proteinExistence type="predicted"/>
<accession>A0A6P2GJ79</accession>